<evidence type="ECO:0000313" key="2">
    <source>
        <dbReference type="EMBL" id="GLR68193.1"/>
    </source>
</evidence>
<proteinExistence type="predicted"/>
<reference evidence="3" key="1">
    <citation type="journal article" date="2019" name="Int. J. Syst. Evol. Microbiol.">
        <title>The Global Catalogue of Microorganisms (GCM) 10K type strain sequencing project: providing services to taxonomists for standard genome sequencing and annotation.</title>
        <authorList>
            <consortium name="The Broad Institute Genomics Platform"/>
            <consortium name="The Broad Institute Genome Sequencing Center for Infectious Disease"/>
            <person name="Wu L."/>
            <person name="Ma J."/>
        </authorList>
    </citation>
    <scope>NUCLEOTIDE SEQUENCE [LARGE SCALE GENOMIC DNA]</scope>
    <source>
        <strain evidence="3">NBRC 112502</strain>
    </source>
</reference>
<dbReference type="InterPro" id="IPR054242">
    <property type="entry name" value="DUF6969"/>
</dbReference>
<dbReference type="Pfam" id="PF22308">
    <property type="entry name" value="DUF6969"/>
    <property type="match status" value="1"/>
</dbReference>
<organism evidence="2 3">
    <name type="scientific">Acidocella aquatica</name>
    <dbReference type="NCBI Taxonomy" id="1922313"/>
    <lineage>
        <taxon>Bacteria</taxon>
        <taxon>Pseudomonadati</taxon>
        <taxon>Pseudomonadota</taxon>
        <taxon>Alphaproteobacteria</taxon>
        <taxon>Acetobacterales</taxon>
        <taxon>Acidocellaceae</taxon>
        <taxon>Acidocella</taxon>
    </lineage>
</organism>
<gene>
    <name evidence="2" type="ORF">GCM10010909_28740</name>
</gene>
<protein>
    <recommendedName>
        <fullName evidence="1">DUF6969 domain-containing protein</fullName>
    </recommendedName>
</protein>
<sequence>MRASPTLLERAEAAAALVAALGEMESAGQNIVTALVDGQDFVAETHYPADDALDPHTRAQYYFHAHRGAAESGHIHCYLRGEGTSSLTHVLAIALDHFGRPAQFFTTNLWVTADHWLPAEALIPQLPRLAWHDAPGPAPVNQALTALCVLYRREIAALLRRRDKRLACHAAESQADALADEALEILSRARINLPGTLARLRQSLNLPEADDAV</sequence>
<name>A0ABQ6ADB2_9PROT</name>
<dbReference type="Proteomes" id="UP001156641">
    <property type="component" value="Unassembled WGS sequence"/>
</dbReference>
<feature type="domain" description="DUF6969" evidence="1">
    <location>
        <begin position="12"/>
        <end position="191"/>
    </location>
</feature>
<evidence type="ECO:0000313" key="3">
    <source>
        <dbReference type="Proteomes" id="UP001156641"/>
    </source>
</evidence>
<dbReference type="EMBL" id="BSOS01000080">
    <property type="protein sequence ID" value="GLR68193.1"/>
    <property type="molecule type" value="Genomic_DNA"/>
</dbReference>
<evidence type="ECO:0000259" key="1">
    <source>
        <dbReference type="Pfam" id="PF22308"/>
    </source>
</evidence>
<dbReference type="RefSeq" id="WP_284259036.1">
    <property type="nucleotide sequence ID" value="NZ_BSOS01000080.1"/>
</dbReference>
<comment type="caution">
    <text evidence="2">The sequence shown here is derived from an EMBL/GenBank/DDBJ whole genome shotgun (WGS) entry which is preliminary data.</text>
</comment>
<keyword evidence="3" id="KW-1185">Reference proteome</keyword>
<accession>A0ABQ6ADB2</accession>